<dbReference type="PANTHER" id="PTHR46182">
    <property type="entry name" value="FI19480P1"/>
    <property type="match status" value="1"/>
</dbReference>
<evidence type="ECO:0000313" key="2">
    <source>
        <dbReference type="Proteomes" id="UP000287910"/>
    </source>
</evidence>
<comment type="caution">
    <text evidence="1">The sequence shown here is derived from an EMBL/GenBank/DDBJ whole genome shotgun (WGS) entry which is preliminary data.</text>
</comment>
<organism evidence="1 2">
    <name type="scientific">Lysinibacillus antri</name>
    <dbReference type="NCBI Taxonomy" id="2498145"/>
    <lineage>
        <taxon>Bacteria</taxon>
        <taxon>Bacillati</taxon>
        <taxon>Bacillota</taxon>
        <taxon>Bacilli</taxon>
        <taxon>Bacillales</taxon>
        <taxon>Bacillaceae</taxon>
        <taxon>Lysinibacillus</taxon>
    </lineage>
</organism>
<dbReference type="GO" id="GO:0031410">
    <property type="term" value="C:cytoplasmic vesicle"/>
    <property type="evidence" value="ECO:0007669"/>
    <property type="project" value="TreeGrafter"/>
</dbReference>
<reference evidence="1 2" key="1">
    <citation type="submission" date="2018-12" db="EMBL/GenBank/DDBJ databases">
        <title>Lysinibacillus antri sp. nov., isolated from a cave soil.</title>
        <authorList>
            <person name="Narsing Rao M.P."/>
            <person name="Zhang H."/>
            <person name="Dong Z.-Y."/>
            <person name="Niu X.-K."/>
            <person name="Zhang K."/>
            <person name="Fang B.-Z."/>
            <person name="Kang Y.-Q."/>
            <person name="Xiao M."/>
            <person name="Li W.-J."/>
        </authorList>
    </citation>
    <scope>NUCLEOTIDE SEQUENCE [LARGE SCALE GENOMIC DNA]</scope>
    <source>
        <strain evidence="1 2">SYSU K30002</strain>
    </source>
</reference>
<dbReference type="InterPro" id="IPR013783">
    <property type="entry name" value="Ig-like_fold"/>
</dbReference>
<evidence type="ECO:0000313" key="1">
    <source>
        <dbReference type="EMBL" id="RUL52022.1"/>
    </source>
</evidence>
<protein>
    <submittedName>
        <fullName evidence="1">IPT/TIG domain protein</fullName>
    </submittedName>
</protein>
<dbReference type="AlphaFoldDB" id="A0A432LBV8"/>
<dbReference type="PANTHER" id="PTHR46182:SF2">
    <property type="entry name" value="FI19480P1"/>
    <property type="match status" value="1"/>
</dbReference>
<proteinExistence type="predicted"/>
<dbReference type="EMBL" id="RYYR01000012">
    <property type="protein sequence ID" value="RUL52022.1"/>
    <property type="molecule type" value="Genomic_DNA"/>
</dbReference>
<dbReference type="Pfam" id="PF22352">
    <property type="entry name" value="K319L-like_PKD"/>
    <property type="match status" value="2"/>
</dbReference>
<dbReference type="InterPro" id="IPR029865">
    <property type="entry name" value="KIAA0319-like"/>
</dbReference>
<dbReference type="RefSeq" id="WP_126659127.1">
    <property type="nucleotide sequence ID" value="NZ_RYYR01000012.1"/>
</dbReference>
<dbReference type="Proteomes" id="UP000287910">
    <property type="component" value="Unassembled WGS sequence"/>
</dbReference>
<gene>
    <name evidence="1" type="ORF">EK386_10520</name>
</gene>
<dbReference type="Gene3D" id="2.60.40.10">
    <property type="entry name" value="Immunoglobulins"/>
    <property type="match status" value="2"/>
</dbReference>
<accession>A0A432LBV8</accession>
<name>A0A432LBV8_9BACI</name>
<sequence length="676" mass="71100">MTVGPIHALNGFPVWYKDENGLRLMLNTDSNDPFAIMDELPNPGQPVSFPDNFPSEAFYFIAEAEMVTGTGERARLVLALEAAFVNEVPAEGDQIVFGRVRIRVAGLQPNVEYTVTHPYGIDTFIAEPDGEGFGEINFTEDIGGLNGGNFELALESRVFPFLQWDPNVAPLAPVGYIGDPNVPHPVIGSVLVDRFGEPQNIFRIEGPGIGIGSPDRATTPGINPDNCIETRDFNVAGKISTISGVDVVRSTYSQSAATGGVLDVFAMTDVGQQNLEVSGAGINTTRLQGENGTYFARVNYPGALPPSSITVTNTSDNPPSLKESTPVDFINATANYDNDAKTLIITATSSDEVTPVILTVEDFGLGDLSIPIEGLAVNTMIVPAEITIQSSAGGLQTIPVTITGSVNNPIGVSANAGADQTVLINSTVTLDGSQSRGAISSYQWTQIPEQTVTLQDANTAIATFVAPNEAAQLSFQLTVQGEGGPHSDIVNINVLETASEPVADAGPNQTVQQGSIVTLTGSTTGEVSTVQWVQTSGPEVVLNNANSPVATFTFPNQFTTLTFELRVAGPGGNAVDTVTISTTPDSLTVNRVQFRTGDSEWRISGTSSVAGAGVTVTIYIGNSLNGTILAQVQVDALGQWEYRVEPSQVGPDATRAISLQSSSGGVLINVPINIRN</sequence>
<keyword evidence="2" id="KW-1185">Reference proteome</keyword>
<dbReference type="GO" id="GO:0016020">
    <property type="term" value="C:membrane"/>
    <property type="evidence" value="ECO:0007669"/>
    <property type="project" value="TreeGrafter"/>
</dbReference>